<gene>
    <name evidence="1" type="ORF">SAMN05192573_10730</name>
</gene>
<evidence type="ECO:0000313" key="2">
    <source>
        <dbReference type="Proteomes" id="UP000199705"/>
    </source>
</evidence>
<dbReference type="Proteomes" id="UP000199705">
    <property type="component" value="Unassembled WGS sequence"/>
</dbReference>
<keyword evidence="2" id="KW-1185">Reference proteome</keyword>
<evidence type="ECO:0000313" key="1">
    <source>
        <dbReference type="EMBL" id="SDH13422.1"/>
    </source>
</evidence>
<reference evidence="2" key="1">
    <citation type="submission" date="2016-10" db="EMBL/GenBank/DDBJ databases">
        <authorList>
            <person name="Varghese N."/>
            <person name="Submissions S."/>
        </authorList>
    </citation>
    <scope>NUCLEOTIDE SEQUENCE [LARGE SCALE GENOMIC DNA]</scope>
    <source>
        <strain evidence="2">Gh-67</strain>
    </source>
</reference>
<name>A0A1G7ZXP2_9SPHI</name>
<accession>A0A1G7ZXP2</accession>
<organism evidence="1 2">
    <name type="scientific">Mucilaginibacter gossypii</name>
    <dbReference type="NCBI Taxonomy" id="551996"/>
    <lineage>
        <taxon>Bacteria</taxon>
        <taxon>Pseudomonadati</taxon>
        <taxon>Bacteroidota</taxon>
        <taxon>Sphingobacteriia</taxon>
        <taxon>Sphingobacteriales</taxon>
        <taxon>Sphingobacteriaceae</taxon>
        <taxon>Mucilaginibacter</taxon>
    </lineage>
</organism>
<sequence>MGVVEMVDPVKIFIAGKLRETGYNSYWHVAEPFRRYWIV</sequence>
<protein>
    <submittedName>
        <fullName evidence="1">Uncharacterized protein</fullName>
    </submittedName>
</protein>
<dbReference type="EMBL" id="FNCG01000007">
    <property type="protein sequence ID" value="SDH13422.1"/>
    <property type="molecule type" value="Genomic_DNA"/>
</dbReference>
<proteinExistence type="predicted"/>
<dbReference type="AlphaFoldDB" id="A0A1G7ZXP2"/>